<dbReference type="InterPro" id="IPR040661">
    <property type="entry name" value="LZ3wCH"/>
</dbReference>
<comment type="caution">
    <text evidence="9">The sequence shown here is derived from an EMBL/GenBank/DDBJ whole genome shotgun (WGS) entry which is preliminary data.</text>
</comment>
<evidence type="ECO:0000256" key="3">
    <source>
        <dbReference type="ARBA" id="ARBA00023054"/>
    </source>
</evidence>
<keyword evidence="10" id="KW-1185">Reference proteome</keyword>
<evidence type="ECO:0000256" key="5">
    <source>
        <dbReference type="PIRNR" id="PIRNR026991"/>
    </source>
</evidence>
<accession>A0ABD3PUS2</accession>
<reference evidence="9 10" key="1">
    <citation type="submission" date="2024-10" db="EMBL/GenBank/DDBJ databases">
        <title>Updated reference genomes for cyclostephanoid diatoms.</title>
        <authorList>
            <person name="Roberts W.R."/>
            <person name="Alverson A.J."/>
        </authorList>
    </citation>
    <scope>NUCLEOTIDE SEQUENCE [LARGE SCALE GENOMIC DNA]</scope>
    <source>
        <strain evidence="9 10">AJA276-08</strain>
    </source>
</reference>
<evidence type="ECO:0000313" key="10">
    <source>
        <dbReference type="Proteomes" id="UP001530315"/>
    </source>
</evidence>
<feature type="domain" description="Mnd1 HTH" evidence="7">
    <location>
        <begin position="17"/>
        <end position="75"/>
    </location>
</feature>
<dbReference type="EMBL" id="JALLAZ020000664">
    <property type="protein sequence ID" value="KAL3789945.1"/>
    <property type="molecule type" value="Genomic_DNA"/>
</dbReference>
<dbReference type="InterPro" id="IPR040453">
    <property type="entry name" value="Mnd1_HTH"/>
</dbReference>
<evidence type="ECO:0000256" key="4">
    <source>
        <dbReference type="ARBA" id="ARBA00023242"/>
    </source>
</evidence>
<dbReference type="InterPro" id="IPR005647">
    <property type="entry name" value="Mnd1"/>
</dbReference>
<dbReference type="Proteomes" id="UP001530315">
    <property type="component" value="Unassembled WGS sequence"/>
</dbReference>
<keyword evidence="4 5" id="KW-0539">Nucleus</keyword>
<evidence type="ECO:0000256" key="1">
    <source>
        <dbReference type="ARBA" id="ARBA00004123"/>
    </source>
</evidence>
<proteinExistence type="inferred from homology"/>
<feature type="domain" description="Leucine zipper with capping helix" evidence="8">
    <location>
        <begin position="159"/>
        <end position="197"/>
    </location>
</feature>
<keyword evidence="3" id="KW-0175">Coiled coil</keyword>
<gene>
    <name evidence="9" type="ORF">ACHAW5_006563</name>
</gene>
<evidence type="ECO:0008006" key="11">
    <source>
        <dbReference type="Google" id="ProtNLM"/>
    </source>
</evidence>
<evidence type="ECO:0000259" key="8">
    <source>
        <dbReference type="Pfam" id="PF18517"/>
    </source>
</evidence>
<dbReference type="PIRSF" id="PIRSF026991">
    <property type="entry name" value="Mnd1"/>
    <property type="match status" value="1"/>
</dbReference>
<evidence type="ECO:0000313" key="9">
    <source>
        <dbReference type="EMBL" id="KAL3789945.1"/>
    </source>
</evidence>
<evidence type="ECO:0000256" key="2">
    <source>
        <dbReference type="ARBA" id="ARBA00005981"/>
    </source>
</evidence>
<comment type="function">
    <text evidence="5">Required for proper homologous chromosome pairing and efficient cross-over and intragenic recombination during meiosis.</text>
</comment>
<dbReference type="Pfam" id="PF03962">
    <property type="entry name" value="Mnd1"/>
    <property type="match status" value="1"/>
</dbReference>
<name>A0ABD3PUS2_9STRA</name>
<dbReference type="Pfam" id="PF18517">
    <property type="entry name" value="LZ3wCH"/>
    <property type="match status" value="1"/>
</dbReference>
<sequence length="207" mass="23488">MSNKTVRMSADEKRRAILGIYHRTKEVYTEKEIIALAAKAGVNQNTIADINQSLCDDGLVDKDKIGGSNYYWSFPAKKDRLLQLEHEGTLLKIEALRASVKDAEARLADAKRGREEEGEEGESSSSRASKMARRSELLAEINAARIELEKLRQNDPKEIANLEKEFDLVRGAAHRWTDNIFSCKDYLVKKRGMMKAEDPEDKMSKKK</sequence>
<protein>
    <recommendedName>
        <fullName evidence="11">Meiotic nuclear division protein 1 homolog</fullName>
    </recommendedName>
</protein>
<feature type="region of interest" description="Disordered" evidence="6">
    <location>
        <begin position="107"/>
        <end position="132"/>
    </location>
</feature>
<evidence type="ECO:0000259" key="7">
    <source>
        <dbReference type="Pfam" id="PF03962"/>
    </source>
</evidence>
<evidence type="ECO:0000256" key="6">
    <source>
        <dbReference type="SAM" id="MobiDB-lite"/>
    </source>
</evidence>
<dbReference type="AlphaFoldDB" id="A0ABD3PUS2"/>
<organism evidence="9 10">
    <name type="scientific">Stephanodiscus triporus</name>
    <dbReference type="NCBI Taxonomy" id="2934178"/>
    <lineage>
        <taxon>Eukaryota</taxon>
        <taxon>Sar</taxon>
        <taxon>Stramenopiles</taxon>
        <taxon>Ochrophyta</taxon>
        <taxon>Bacillariophyta</taxon>
        <taxon>Coscinodiscophyceae</taxon>
        <taxon>Thalassiosirophycidae</taxon>
        <taxon>Stephanodiscales</taxon>
        <taxon>Stephanodiscaceae</taxon>
        <taxon>Stephanodiscus</taxon>
    </lineage>
</organism>
<dbReference type="GO" id="GO:0005634">
    <property type="term" value="C:nucleus"/>
    <property type="evidence" value="ECO:0007669"/>
    <property type="project" value="UniProtKB-SubCell"/>
</dbReference>
<comment type="subcellular location">
    <subcellularLocation>
        <location evidence="1 5">Nucleus</location>
    </subcellularLocation>
</comment>
<comment type="similarity">
    <text evidence="2 5">Belongs to the MND1 family.</text>
</comment>